<sequence>MPKWAWLSLLSLAIGIPIFIPPSSSTSPALQRLPSKLSCPTILPLDLPRALHQSMTTPIPPIVIIVILLVAVVVKLWLVVIDPNVDADDSGYIGMGMGHVFEAVAAVGPTSVVVIVIGGGRTLCRLI</sequence>
<name>A0AA39IXY2_9AGAR</name>
<keyword evidence="1" id="KW-0472">Membrane</keyword>
<evidence type="ECO:0000313" key="3">
    <source>
        <dbReference type="EMBL" id="KAK0432531.1"/>
    </source>
</evidence>
<reference evidence="3" key="1">
    <citation type="submission" date="2023-06" db="EMBL/GenBank/DDBJ databases">
        <authorList>
            <consortium name="Lawrence Berkeley National Laboratory"/>
            <person name="Ahrendt S."/>
            <person name="Sahu N."/>
            <person name="Indic B."/>
            <person name="Wong-Bajracharya J."/>
            <person name="Merenyi Z."/>
            <person name="Ke H.-M."/>
            <person name="Monk M."/>
            <person name="Kocsube S."/>
            <person name="Drula E."/>
            <person name="Lipzen A."/>
            <person name="Balint B."/>
            <person name="Henrissat B."/>
            <person name="Andreopoulos B."/>
            <person name="Martin F.M."/>
            <person name="Harder C.B."/>
            <person name="Rigling D."/>
            <person name="Ford K.L."/>
            <person name="Foster G.D."/>
            <person name="Pangilinan J."/>
            <person name="Papanicolaou A."/>
            <person name="Barry K."/>
            <person name="LaButti K."/>
            <person name="Viragh M."/>
            <person name="Koriabine M."/>
            <person name="Yan M."/>
            <person name="Riley R."/>
            <person name="Champramary S."/>
            <person name="Plett K.L."/>
            <person name="Tsai I.J."/>
            <person name="Slot J."/>
            <person name="Sipos G."/>
            <person name="Plett J."/>
            <person name="Nagy L.G."/>
            <person name="Grigoriev I.V."/>
        </authorList>
    </citation>
    <scope>NUCLEOTIDE SEQUENCE</scope>
    <source>
        <strain evidence="3">FPL87.14</strain>
    </source>
</reference>
<proteinExistence type="predicted"/>
<keyword evidence="4" id="KW-1185">Reference proteome</keyword>
<keyword evidence="1" id="KW-1133">Transmembrane helix</keyword>
<feature type="signal peptide" evidence="2">
    <location>
        <begin position="1"/>
        <end position="25"/>
    </location>
</feature>
<evidence type="ECO:0000313" key="4">
    <source>
        <dbReference type="Proteomes" id="UP001175226"/>
    </source>
</evidence>
<keyword evidence="1" id="KW-0812">Transmembrane</keyword>
<evidence type="ECO:0000256" key="1">
    <source>
        <dbReference type="SAM" id="Phobius"/>
    </source>
</evidence>
<dbReference type="Proteomes" id="UP001175226">
    <property type="component" value="Unassembled WGS sequence"/>
</dbReference>
<dbReference type="AlphaFoldDB" id="A0AA39IXY2"/>
<feature type="chain" id="PRO_5041362753" evidence="2">
    <location>
        <begin position="26"/>
        <end position="127"/>
    </location>
</feature>
<organism evidence="3 4">
    <name type="scientific">Armillaria borealis</name>
    <dbReference type="NCBI Taxonomy" id="47425"/>
    <lineage>
        <taxon>Eukaryota</taxon>
        <taxon>Fungi</taxon>
        <taxon>Dikarya</taxon>
        <taxon>Basidiomycota</taxon>
        <taxon>Agaricomycotina</taxon>
        <taxon>Agaricomycetes</taxon>
        <taxon>Agaricomycetidae</taxon>
        <taxon>Agaricales</taxon>
        <taxon>Marasmiineae</taxon>
        <taxon>Physalacriaceae</taxon>
        <taxon>Armillaria</taxon>
    </lineage>
</organism>
<evidence type="ECO:0000256" key="2">
    <source>
        <dbReference type="SAM" id="SignalP"/>
    </source>
</evidence>
<accession>A0AA39IXY2</accession>
<comment type="caution">
    <text evidence="3">The sequence shown here is derived from an EMBL/GenBank/DDBJ whole genome shotgun (WGS) entry which is preliminary data.</text>
</comment>
<feature type="transmembrane region" description="Helical" evidence="1">
    <location>
        <begin position="59"/>
        <end position="80"/>
    </location>
</feature>
<dbReference type="EMBL" id="JAUEPT010000093">
    <property type="protein sequence ID" value="KAK0432531.1"/>
    <property type="molecule type" value="Genomic_DNA"/>
</dbReference>
<gene>
    <name evidence="3" type="ORF">EV421DRAFT_1742274</name>
</gene>
<feature type="transmembrane region" description="Helical" evidence="1">
    <location>
        <begin position="92"/>
        <end position="117"/>
    </location>
</feature>
<protein>
    <submittedName>
        <fullName evidence="3">Uncharacterized protein</fullName>
    </submittedName>
</protein>
<keyword evidence="2" id="KW-0732">Signal</keyword>